<evidence type="ECO:0000256" key="8">
    <source>
        <dbReference type="SAM" id="MobiDB-lite"/>
    </source>
</evidence>
<dbReference type="PROSITE" id="PS00012">
    <property type="entry name" value="PHOSPHOPANTETHEINE"/>
    <property type="match status" value="1"/>
</dbReference>
<keyword evidence="3" id="KW-0597">Phosphoprotein</keyword>
<keyword evidence="6" id="KW-0511">Multifunctional enzyme</keyword>
<gene>
    <name evidence="11" type="ORF">ABZ921_25945</name>
</gene>
<dbReference type="SMART" id="SM00825">
    <property type="entry name" value="PKS_KS"/>
    <property type="match status" value="1"/>
</dbReference>
<keyword evidence="2" id="KW-0596">Phosphopantetheine</keyword>
<dbReference type="SUPFAM" id="SSF52151">
    <property type="entry name" value="FabD/lysophospholipase-like"/>
    <property type="match status" value="1"/>
</dbReference>
<evidence type="ECO:0000256" key="1">
    <source>
        <dbReference type="ARBA" id="ARBA00001957"/>
    </source>
</evidence>
<feature type="domain" description="Ketosynthase family 3 (KS3)" evidence="10">
    <location>
        <begin position="40"/>
        <end position="465"/>
    </location>
</feature>
<dbReference type="EMBL" id="JBEYXV010000014">
    <property type="protein sequence ID" value="MEU6824087.1"/>
    <property type="molecule type" value="Genomic_DNA"/>
</dbReference>
<evidence type="ECO:0000256" key="3">
    <source>
        <dbReference type="ARBA" id="ARBA00022553"/>
    </source>
</evidence>
<dbReference type="SUPFAM" id="SSF53901">
    <property type="entry name" value="Thiolase-like"/>
    <property type="match status" value="1"/>
</dbReference>
<dbReference type="Gene3D" id="3.30.70.3290">
    <property type="match status" value="1"/>
</dbReference>
<dbReference type="InterPro" id="IPR014043">
    <property type="entry name" value="Acyl_transferase_dom"/>
</dbReference>
<evidence type="ECO:0000313" key="12">
    <source>
        <dbReference type="Proteomes" id="UP001551176"/>
    </source>
</evidence>
<dbReference type="InterPro" id="IPR015083">
    <property type="entry name" value="NorB/c/GfsB-D-like_docking"/>
</dbReference>
<dbReference type="Pfam" id="PF16197">
    <property type="entry name" value="KAsynt_C_assoc"/>
    <property type="match status" value="1"/>
</dbReference>
<dbReference type="CDD" id="cd08952">
    <property type="entry name" value="KR_1_SDR_x"/>
    <property type="match status" value="1"/>
</dbReference>
<dbReference type="Pfam" id="PF08990">
    <property type="entry name" value="Docking"/>
    <property type="match status" value="1"/>
</dbReference>
<feature type="region of interest" description="Disordered" evidence="8">
    <location>
        <begin position="1281"/>
        <end position="1330"/>
    </location>
</feature>
<dbReference type="SMART" id="SM00822">
    <property type="entry name" value="PKS_KR"/>
    <property type="match status" value="1"/>
</dbReference>
<dbReference type="PROSITE" id="PS52004">
    <property type="entry name" value="KS3_2"/>
    <property type="match status" value="1"/>
</dbReference>
<dbReference type="InterPro" id="IPR041618">
    <property type="entry name" value="PKS_DE"/>
</dbReference>
<dbReference type="PANTHER" id="PTHR43775">
    <property type="entry name" value="FATTY ACID SYNTHASE"/>
    <property type="match status" value="1"/>
</dbReference>
<feature type="compositionally biased region" description="Low complexity" evidence="8">
    <location>
        <begin position="1285"/>
        <end position="1328"/>
    </location>
</feature>
<proteinExistence type="predicted"/>
<dbReference type="Gene3D" id="3.40.50.11460">
    <property type="match status" value="1"/>
</dbReference>
<reference evidence="11 12" key="1">
    <citation type="submission" date="2024-06" db="EMBL/GenBank/DDBJ databases">
        <title>The Natural Products Discovery Center: Release of the First 8490 Sequenced Strains for Exploring Actinobacteria Biosynthetic Diversity.</title>
        <authorList>
            <person name="Kalkreuter E."/>
            <person name="Kautsar S.A."/>
            <person name="Yang D."/>
            <person name="Bader C.D."/>
            <person name="Teijaro C.N."/>
            <person name="Fluegel L."/>
            <person name="Davis C.M."/>
            <person name="Simpson J.R."/>
            <person name="Lauterbach L."/>
            <person name="Steele A.D."/>
            <person name="Gui C."/>
            <person name="Meng S."/>
            <person name="Li G."/>
            <person name="Viehrig K."/>
            <person name="Ye F."/>
            <person name="Su P."/>
            <person name="Kiefer A.F."/>
            <person name="Nichols A."/>
            <person name="Cepeda A.J."/>
            <person name="Yan W."/>
            <person name="Fan B."/>
            <person name="Jiang Y."/>
            <person name="Adhikari A."/>
            <person name="Zheng C.-J."/>
            <person name="Schuster L."/>
            <person name="Cowan T.M."/>
            <person name="Smanski M.J."/>
            <person name="Chevrette M.G."/>
            <person name="De Carvalho L.P.S."/>
            <person name="Shen B."/>
        </authorList>
    </citation>
    <scope>NUCLEOTIDE SEQUENCE [LARGE SCALE GENOMIC DNA]</scope>
    <source>
        <strain evidence="11 12">NPDC046838</strain>
    </source>
</reference>
<dbReference type="Gene3D" id="3.40.366.10">
    <property type="entry name" value="Malonyl-Coenzyme A Acyl Carrier Protein, domain 2"/>
    <property type="match status" value="1"/>
</dbReference>
<accession>A0ABV3BUX7</accession>
<dbReference type="PROSITE" id="PS50075">
    <property type="entry name" value="CARRIER"/>
    <property type="match status" value="1"/>
</dbReference>
<dbReference type="InterPro" id="IPR001227">
    <property type="entry name" value="Ac_transferase_dom_sf"/>
</dbReference>
<dbReference type="SUPFAM" id="SSF47336">
    <property type="entry name" value="ACP-like"/>
    <property type="match status" value="1"/>
</dbReference>
<dbReference type="Pfam" id="PF02801">
    <property type="entry name" value="Ketoacyl-synt_C"/>
    <property type="match status" value="1"/>
</dbReference>
<protein>
    <submittedName>
        <fullName evidence="11">Beta-ketoacyl synthase N-terminal-like domain-containing protein</fullName>
    </submittedName>
</protein>
<dbReference type="InterPro" id="IPR032821">
    <property type="entry name" value="PKS_assoc"/>
</dbReference>
<keyword evidence="7" id="KW-0012">Acyltransferase</keyword>
<dbReference type="PANTHER" id="PTHR43775:SF51">
    <property type="entry name" value="INACTIVE PHENOLPHTHIOCEROL SYNTHESIS POLYKETIDE SYNTHASE TYPE I PKS1-RELATED"/>
    <property type="match status" value="1"/>
</dbReference>
<organism evidence="11 12">
    <name type="scientific">Streptomyces atriruber</name>
    <dbReference type="NCBI Taxonomy" id="545121"/>
    <lineage>
        <taxon>Bacteria</taxon>
        <taxon>Bacillati</taxon>
        <taxon>Actinomycetota</taxon>
        <taxon>Actinomycetes</taxon>
        <taxon>Kitasatosporales</taxon>
        <taxon>Streptomycetaceae</taxon>
        <taxon>Streptomyces</taxon>
    </lineage>
</organism>
<dbReference type="InterPro" id="IPR020806">
    <property type="entry name" value="PKS_PP-bd"/>
</dbReference>
<dbReference type="Pfam" id="PF00109">
    <property type="entry name" value="ketoacyl-synt"/>
    <property type="match status" value="1"/>
</dbReference>
<dbReference type="InterPro" id="IPR014030">
    <property type="entry name" value="Ketoacyl_synth_N"/>
</dbReference>
<dbReference type="SUPFAM" id="SSF55048">
    <property type="entry name" value="Probable ACP-binding domain of malonyl-CoA ACP transacylase"/>
    <property type="match status" value="1"/>
</dbReference>
<dbReference type="Pfam" id="PF00550">
    <property type="entry name" value="PP-binding"/>
    <property type="match status" value="1"/>
</dbReference>
<dbReference type="SMART" id="SM01294">
    <property type="entry name" value="PKS_PP_betabranch"/>
    <property type="match status" value="1"/>
</dbReference>
<dbReference type="InterPro" id="IPR036736">
    <property type="entry name" value="ACP-like_sf"/>
</dbReference>
<keyword evidence="5" id="KW-0045">Antibiotic biosynthesis</keyword>
<evidence type="ECO:0000256" key="7">
    <source>
        <dbReference type="ARBA" id="ARBA00023315"/>
    </source>
</evidence>
<dbReference type="Gene3D" id="6.10.140.1830">
    <property type="match status" value="1"/>
</dbReference>
<dbReference type="InterPro" id="IPR018201">
    <property type="entry name" value="Ketoacyl_synth_AS"/>
</dbReference>
<evidence type="ECO:0000256" key="5">
    <source>
        <dbReference type="ARBA" id="ARBA00023194"/>
    </source>
</evidence>
<evidence type="ECO:0000259" key="9">
    <source>
        <dbReference type="PROSITE" id="PS50075"/>
    </source>
</evidence>
<dbReference type="SUPFAM" id="SSF101173">
    <property type="entry name" value="Docking domain B of the erythromycin polyketide synthase (DEBS)"/>
    <property type="match status" value="1"/>
</dbReference>
<name>A0ABV3BUX7_9ACTN</name>
<sequence length="1704" mass="179280">MPGEKENPGTEDKLRHYLKRVTTDLGQTRQRLRDVEERQREPIAIVSMACRYPGGVSSPEQLWDLVASRGDGIEEFPTDRGWDLGSLYHPDPDHPGTTYVREAGFLRDAARFDADFFGVNPREALAADPQQRVLLEVSWELFERAGIDPATLRDTLTGVYAGVSSQDHMSGGQVPPEVEGYATTGTLSSVISGRIAYTFGLEGPAVTLDTACSASLVAIHLACQALRQGDCSLALAGGVTVLSTPTAFVEFSRQRGLAPDGRCKPFAEAADGTGFSEGVGLILLERLSDARRNGHQVLGVVRGSAVNQDGASNGLTAPNDVAQERVIRQALTNARVTPDAVDAVEAHGTGTTLGDPIEGNALLATYGKDRPADRPLWLGSVKSNIGHTQAAAGVAGVIKMVMSMRHGELPASLHIDRPTPHVDWEGGGVQLLTDTVPWPRTDRPRRAGVSSFGISGTNAHLIVEQAPAPSAAAEGSEPPQVLAVPWVVSARSREALRAQARALIGQASEDDRSGTAVDVGWSLLKARALHERRAVVVGAERADLVAGLEALAADEPHPALVGPPPAPVGAGKGVVWLFSGQGSQVVGMGAGLYERFPVFAAAFDEVCGLLDAELGGSVRDVVLRGPKERLDHTMWAQAGLFALQVSLARLWESVGVRPDVVVGHSIGEIAAAHVAGVFGLADACRVVGARARLMGALPEGGAMCAVQATPEELAAALEGTDVSIAAVNTPDSTVISGPAGQVEKVVALWRDKGRKTKALSVSHAFHSVLMEPMLAEFTEALRGVEFAAPRIPLISNVSGAAAGEEITAPEYWARHVRQPVLFQPAIAEVAARAGVFVELGPAPVLATAAQHTLDAVAEADPQGGFEPLVTASLHSGQPDDVAFAQAMAHLHTAGITVDWSGYFPADRAPRTVDLPTYPFQGRRFWLADSAVPVVASPTEGEEAGFWAAVEGADVQALVDTLHLKDDEHRTALETVFPALSAWRRERRDRSTVDAWRYRVDWRRADLPTPAPGTGAWLVLAPVGVAEDWSRTCVRALEETGAPVRLVEVGSGSGRADLVDLIRSWQSTCSDDDTPLGGVLSLLALADGTDADPAARRGPTGTSTTLTLLHGLLDAEVEVPLWCATRGAVSCGDTDPVVAPEQAPVWGLGRVVALEHPELWGGLVDLPADPAALDPAALYAVLCGDSGEDQVALRRGGVLGRRLVPDAPVGDEAAGRWQPEGAVLVTGGVGRLTEQVVRWLAVSGAEHVVLLDTAPEDGRESHQDGELHAELVAQGVQLTVLAAPPGSQSPSANGSRSASQSPSGSRSASQSPSGSRSASQSPNASQSQSHALAELTDVRIRTVIHTSLPGELAPLAEVTPDALDAATAAAVELGGLTVAGAASVETVLFFSSVAATLGSREHGAYAAANAYLDALAQRHGAEGPRTVSVGWGIWDLDLPDDGDPARSAAGLSRRQGLPPLEPQLALGALRAALDGGRGHALVADIEWERFAPLFTLARPTRLLEEVPAARRILDASSDSAESAENASALRRELAALPVRERTGRLLDVVREQVAAVLRYEPGQEVEPEKAFKDLGFDSLVVVELRNRLRAATGLRLPATLVYDYPTPRALAEHLLDRVLPDGGAGELPVAAHLDDLEEALAGLAVDDPRRKGLIRRLQTLLWKQPDTAATAGPADDDGQGEAAEDLSTASADDMFALIDREWGTQ</sequence>
<feature type="domain" description="Carrier" evidence="9">
    <location>
        <begin position="1542"/>
        <end position="1617"/>
    </location>
</feature>
<dbReference type="InterPro" id="IPR036291">
    <property type="entry name" value="NAD(P)-bd_dom_sf"/>
</dbReference>
<dbReference type="PROSITE" id="PS00606">
    <property type="entry name" value="KS3_1"/>
    <property type="match status" value="1"/>
</dbReference>
<comment type="cofactor">
    <cofactor evidence="1">
        <name>pantetheine 4'-phosphate</name>
        <dbReference type="ChEBI" id="CHEBI:47942"/>
    </cofactor>
</comment>
<dbReference type="Pfam" id="PF08659">
    <property type="entry name" value="KR"/>
    <property type="match status" value="2"/>
</dbReference>
<feature type="compositionally biased region" description="Acidic residues" evidence="8">
    <location>
        <begin position="1673"/>
        <end position="1683"/>
    </location>
</feature>
<dbReference type="SMART" id="SM00827">
    <property type="entry name" value="PKS_AT"/>
    <property type="match status" value="1"/>
</dbReference>
<dbReference type="InterPro" id="IPR036299">
    <property type="entry name" value="Polyketide_synth_docking_sf"/>
</dbReference>
<dbReference type="InterPro" id="IPR006162">
    <property type="entry name" value="Ppantetheine_attach_site"/>
</dbReference>
<dbReference type="InterPro" id="IPR016039">
    <property type="entry name" value="Thiolase-like"/>
</dbReference>
<dbReference type="InterPro" id="IPR009081">
    <property type="entry name" value="PP-bd_ACP"/>
</dbReference>
<dbReference type="Gene3D" id="1.10.1200.10">
    <property type="entry name" value="ACP-like"/>
    <property type="match status" value="1"/>
</dbReference>
<dbReference type="InterPro" id="IPR020841">
    <property type="entry name" value="PKS_Beta-ketoAc_synthase_dom"/>
</dbReference>
<keyword evidence="12" id="KW-1185">Reference proteome</keyword>
<evidence type="ECO:0000256" key="6">
    <source>
        <dbReference type="ARBA" id="ARBA00023268"/>
    </source>
</evidence>
<evidence type="ECO:0000259" key="10">
    <source>
        <dbReference type="PROSITE" id="PS52004"/>
    </source>
</evidence>
<dbReference type="Gene3D" id="3.40.47.10">
    <property type="match status" value="1"/>
</dbReference>
<comment type="caution">
    <text evidence="11">The sequence shown here is derived from an EMBL/GenBank/DDBJ whole genome shotgun (WGS) entry which is preliminary data.</text>
</comment>
<dbReference type="InterPro" id="IPR050091">
    <property type="entry name" value="PKS_NRPS_Biosynth_Enz"/>
</dbReference>
<evidence type="ECO:0000256" key="2">
    <source>
        <dbReference type="ARBA" id="ARBA00022450"/>
    </source>
</evidence>
<dbReference type="InterPro" id="IPR057326">
    <property type="entry name" value="KR_dom"/>
</dbReference>
<dbReference type="InterPro" id="IPR016035">
    <property type="entry name" value="Acyl_Trfase/lysoPLipase"/>
</dbReference>
<dbReference type="SUPFAM" id="SSF51735">
    <property type="entry name" value="NAD(P)-binding Rossmann-fold domains"/>
    <property type="match status" value="2"/>
</dbReference>
<dbReference type="Gene3D" id="6.10.40.10">
    <property type="match status" value="1"/>
</dbReference>
<keyword evidence="4" id="KW-0808">Transferase</keyword>
<dbReference type="InterPro" id="IPR016036">
    <property type="entry name" value="Malonyl_transacylase_ACP-bd"/>
</dbReference>
<dbReference type="Gene3D" id="3.40.50.720">
    <property type="entry name" value="NAD(P)-binding Rossmann-like Domain"/>
    <property type="match status" value="1"/>
</dbReference>
<dbReference type="Proteomes" id="UP001551176">
    <property type="component" value="Unassembled WGS sequence"/>
</dbReference>
<dbReference type="Pfam" id="PF18369">
    <property type="entry name" value="PKS_DE"/>
    <property type="match status" value="1"/>
</dbReference>
<dbReference type="Pfam" id="PF00698">
    <property type="entry name" value="Acyl_transf_1"/>
    <property type="match status" value="1"/>
</dbReference>
<evidence type="ECO:0000256" key="4">
    <source>
        <dbReference type="ARBA" id="ARBA00022679"/>
    </source>
</evidence>
<dbReference type="InterPro" id="IPR013968">
    <property type="entry name" value="PKS_KR"/>
</dbReference>
<dbReference type="InterPro" id="IPR014031">
    <property type="entry name" value="Ketoacyl_synth_C"/>
</dbReference>
<dbReference type="SMART" id="SM00823">
    <property type="entry name" value="PKS_PP"/>
    <property type="match status" value="1"/>
</dbReference>
<dbReference type="CDD" id="cd00833">
    <property type="entry name" value="PKS"/>
    <property type="match status" value="1"/>
</dbReference>
<feature type="region of interest" description="Disordered" evidence="8">
    <location>
        <begin position="1665"/>
        <end position="1690"/>
    </location>
</feature>
<evidence type="ECO:0000313" key="11">
    <source>
        <dbReference type="EMBL" id="MEU6824087.1"/>
    </source>
</evidence>